<dbReference type="EMBL" id="CP093442">
    <property type="protein sequence ID" value="UOF02733.1"/>
    <property type="molecule type" value="Genomic_DNA"/>
</dbReference>
<protein>
    <recommendedName>
        <fullName evidence="4">Cytochrome c domain-containing protein</fullName>
    </recommendedName>
</protein>
<name>A0ABY4CD21_9BACT</name>
<sequence length="583" mass="65016">MPIKLFFAVVFLILSYSFATATPLLIDDPLKLEQFEKEGLSLSELVFTKRTSNNQELAQVPRYTNLAEDLTADLNDLRKTDPQLGPGMSFTHRLFHSKWLTSQAARFELVGIVNRLDRAVFNPDRCGEIRFIYRLAYTKKQNTTSVESRLPMTANAVFFFPEGTSCKDLAKLWLTLDSTQLKQWAKPENLKSLELNLQATRWPSTTRGDMGGHAEYFLRVYKLNSAGHLNLAPLENTPDVELINKNPALKAELLQWLSQPQQIQDLDKGILNIPEKFLARKTSSFALHGMNRLANRPFDQIFKKDDFKTIDYKNLEYVYGPSSMRRRLNDLTCAGCHQGRTIAGFHFLGKDSEKTIFANSIFSSRSPHLISDIERRITYFNDLLNDKKPDAARPFSERDPKILGKANEHCGFPNSEFQSWKCAPGLTCTSVISPATSSELGLCLPNESLAGLPCETGTISQTANDKKDSLTKGTPRSCGAGYICQNTRVGFPGGMCSKGCANLKPGETCGSIAVLAGFNDCLARKKPFAECLANNTQPGALQACDETTPCREDYICTKTKEGKGACIPPYFLFQLRVDGHPEP</sequence>
<feature type="signal peptide" evidence="1">
    <location>
        <begin position="1"/>
        <end position="21"/>
    </location>
</feature>
<accession>A0ABY4CD21</accession>
<feature type="chain" id="PRO_5046760990" description="Cytochrome c domain-containing protein" evidence="1">
    <location>
        <begin position="22"/>
        <end position="583"/>
    </location>
</feature>
<evidence type="ECO:0000313" key="3">
    <source>
        <dbReference type="Proteomes" id="UP000830116"/>
    </source>
</evidence>
<proteinExistence type="predicted"/>
<gene>
    <name evidence="2" type="ORF">MNR06_07190</name>
</gene>
<evidence type="ECO:0008006" key="4">
    <source>
        <dbReference type="Google" id="ProtNLM"/>
    </source>
</evidence>
<dbReference type="RefSeq" id="WP_243540535.1">
    <property type="nucleotide sequence ID" value="NZ_CP093442.1"/>
</dbReference>
<evidence type="ECO:0000313" key="2">
    <source>
        <dbReference type="EMBL" id="UOF02733.1"/>
    </source>
</evidence>
<organism evidence="2 3">
    <name type="scientific">Bdellovibrio reynosensis</name>
    <dbReference type="NCBI Taxonomy" id="2835041"/>
    <lineage>
        <taxon>Bacteria</taxon>
        <taxon>Pseudomonadati</taxon>
        <taxon>Bdellovibrionota</taxon>
        <taxon>Bdellovibrionia</taxon>
        <taxon>Bdellovibrionales</taxon>
        <taxon>Pseudobdellovibrionaceae</taxon>
        <taxon>Bdellovibrio</taxon>
    </lineage>
</organism>
<evidence type="ECO:0000256" key="1">
    <source>
        <dbReference type="SAM" id="SignalP"/>
    </source>
</evidence>
<dbReference type="Proteomes" id="UP000830116">
    <property type="component" value="Chromosome"/>
</dbReference>
<reference evidence="2" key="1">
    <citation type="submission" date="2022-03" db="EMBL/GenBank/DDBJ databases">
        <title>Genome Identification and Characterization of new species Bdellovibrio reynosense LBG001 sp. nov. from a Mexico soil sample.</title>
        <authorList>
            <person name="Camilli A."/>
            <person name="Ajao Y."/>
            <person name="Guo X."/>
        </authorList>
    </citation>
    <scope>NUCLEOTIDE SEQUENCE</scope>
    <source>
        <strain evidence="2">LBG001</strain>
    </source>
</reference>
<keyword evidence="3" id="KW-1185">Reference proteome</keyword>
<keyword evidence="1" id="KW-0732">Signal</keyword>